<dbReference type="Gene3D" id="3.40.50.1820">
    <property type="entry name" value="alpha/beta hydrolase"/>
    <property type="match status" value="1"/>
</dbReference>
<dbReference type="EMBL" id="JAGKSP010000003">
    <property type="protein sequence ID" value="MBP3963192.1"/>
    <property type="molecule type" value="Genomic_DNA"/>
</dbReference>
<accession>A0ABS5CBU4</accession>
<gene>
    <name evidence="5" type="ORF">I8J30_10815</name>
</gene>
<dbReference type="InterPro" id="IPR010497">
    <property type="entry name" value="Epoxide_hydro_N"/>
</dbReference>
<keyword evidence="2" id="KW-0058">Aromatic hydrocarbons catabolism</keyword>
<evidence type="ECO:0000256" key="2">
    <source>
        <dbReference type="ARBA" id="ARBA00022797"/>
    </source>
</evidence>
<dbReference type="InterPro" id="IPR029058">
    <property type="entry name" value="AB_hydrolase_fold"/>
</dbReference>
<dbReference type="InterPro" id="IPR000639">
    <property type="entry name" value="Epox_hydrolase-like"/>
</dbReference>
<name>A0ABS5CBU4_9BACL</name>
<protein>
    <submittedName>
        <fullName evidence="5">Epoxide hydrolase N-terminal domain-containing protein</fullName>
    </submittedName>
</protein>
<dbReference type="RefSeq" id="WP_210658095.1">
    <property type="nucleotide sequence ID" value="NZ_JAGKSP010000003.1"/>
</dbReference>
<dbReference type="GO" id="GO:0016787">
    <property type="term" value="F:hydrolase activity"/>
    <property type="evidence" value="ECO:0007669"/>
    <property type="project" value="UniProtKB-KW"/>
</dbReference>
<dbReference type="PRINTS" id="PR00412">
    <property type="entry name" value="EPOXHYDRLASE"/>
</dbReference>
<dbReference type="PANTHER" id="PTHR21661">
    <property type="entry name" value="EPOXIDE HYDROLASE 1-RELATED"/>
    <property type="match status" value="1"/>
</dbReference>
<proteinExistence type="inferred from homology"/>
<organism evidence="5 6">
    <name type="scientific">Paenibacillus lignilyticus</name>
    <dbReference type="NCBI Taxonomy" id="1172615"/>
    <lineage>
        <taxon>Bacteria</taxon>
        <taxon>Bacillati</taxon>
        <taxon>Bacillota</taxon>
        <taxon>Bacilli</taxon>
        <taxon>Bacillales</taxon>
        <taxon>Paenibacillaceae</taxon>
        <taxon>Paenibacillus</taxon>
    </lineage>
</organism>
<dbReference type="SUPFAM" id="SSF53474">
    <property type="entry name" value="alpha/beta-Hydrolases"/>
    <property type="match status" value="1"/>
</dbReference>
<keyword evidence="6" id="KW-1185">Reference proteome</keyword>
<reference evidence="5 6" key="1">
    <citation type="submission" date="2021-04" db="EMBL/GenBank/DDBJ databases">
        <title>Paenibacillus sp. DLE-14 whole genome sequence.</title>
        <authorList>
            <person name="Ham Y.J."/>
        </authorList>
    </citation>
    <scope>NUCLEOTIDE SEQUENCE [LARGE SCALE GENOMIC DNA]</scope>
    <source>
        <strain evidence="5 6">DLE-14</strain>
    </source>
</reference>
<keyword evidence="3 5" id="KW-0378">Hydrolase</keyword>
<dbReference type="PIRSF" id="PIRSF001112">
    <property type="entry name" value="Epoxide_hydrolase"/>
    <property type="match status" value="1"/>
</dbReference>
<comment type="caution">
    <text evidence="5">The sequence shown here is derived from an EMBL/GenBank/DDBJ whole genome shotgun (WGS) entry which is preliminary data.</text>
</comment>
<evidence type="ECO:0000313" key="5">
    <source>
        <dbReference type="EMBL" id="MBP3963192.1"/>
    </source>
</evidence>
<dbReference type="InterPro" id="IPR016292">
    <property type="entry name" value="Epoxide_hydrolase"/>
</dbReference>
<feature type="domain" description="Epoxide hydrolase N-terminal" evidence="4">
    <location>
        <begin position="24"/>
        <end position="126"/>
    </location>
</feature>
<evidence type="ECO:0000256" key="1">
    <source>
        <dbReference type="ARBA" id="ARBA00010088"/>
    </source>
</evidence>
<evidence type="ECO:0000259" key="4">
    <source>
        <dbReference type="Pfam" id="PF06441"/>
    </source>
</evidence>
<sequence>MAQGNANQQYVALTSTDKKAIRGPFQIHFPEAELTELQKRIIATRWPEKETVSNQTQGVPLATMQKVAEYWATEYDWRKCEAMLNNIPQFLTEIDGLDIHFMHIRSKHEDALPMIITHGWSGSIIELLKIIDPLTNPTAYGAKASDAFHLVIPSLPGYGFSGKPASTGWGPVRIAQAWIELMNRLGYSKYVAQGGDWGAIVTDFMGVMKPPGLLGMHTNMPGTVPPDIDTALMKGNPLPSNLTPEEMRACEQLAFVYRHIAYASMMGTRPQTLTGLMDSPIGLAAFLMDHDACSLELMIKAFDGHPEGLTRDNILDNATLYWLTKTAISAARLYWENMFSFFVVKGVQIPAAVTVFPYELYEAPKSWTRQAYPELIYYNRVDRGGHFAAWEVPLLFSEEVRAGLRPLRE</sequence>
<comment type="similarity">
    <text evidence="1">Belongs to the peptidase S33 family.</text>
</comment>
<evidence type="ECO:0000313" key="6">
    <source>
        <dbReference type="Proteomes" id="UP000673394"/>
    </source>
</evidence>
<evidence type="ECO:0000256" key="3">
    <source>
        <dbReference type="ARBA" id="ARBA00022801"/>
    </source>
</evidence>
<dbReference type="Pfam" id="PF06441">
    <property type="entry name" value="EHN"/>
    <property type="match status" value="1"/>
</dbReference>
<dbReference type="PANTHER" id="PTHR21661:SF35">
    <property type="entry name" value="EPOXIDE HYDROLASE"/>
    <property type="match status" value="1"/>
</dbReference>
<dbReference type="Proteomes" id="UP000673394">
    <property type="component" value="Unassembled WGS sequence"/>
</dbReference>